<name>A0A8R7V3T4_TRIUA</name>
<proteinExistence type="predicted"/>
<dbReference type="Proteomes" id="UP000015106">
    <property type="component" value="Chromosome 7"/>
</dbReference>
<keyword evidence="2" id="KW-1185">Reference proteome</keyword>
<dbReference type="AlphaFoldDB" id="A0A8R7V3T4"/>
<protein>
    <submittedName>
        <fullName evidence="1">Uncharacterized protein</fullName>
    </submittedName>
</protein>
<reference evidence="2" key="1">
    <citation type="journal article" date="2013" name="Nature">
        <title>Draft genome of the wheat A-genome progenitor Triticum urartu.</title>
        <authorList>
            <person name="Ling H.Q."/>
            <person name="Zhao S."/>
            <person name="Liu D."/>
            <person name="Wang J."/>
            <person name="Sun H."/>
            <person name="Zhang C."/>
            <person name="Fan H."/>
            <person name="Li D."/>
            <person name="Dong L."/>
            <person name="Tao Y."/>
            <person name="Gao C."/>
            <person name="Wu H."/>
            <person name="Li Y."/>
            <person name="Cui Y."/>
            <person name="Guo X."/>
            <person name="Zheng S."/>
            <person name="Wang B."/>
            <person name="Yu K."/>
            <person name="Liang Q."/>
            <person name="Yang W."/>
            <person name="Lou X."/>
            <person name="Chen J."/>
            <person name="Feng M."/>
            <person name="Jian J."/>
            <person name="Zhang X."/>
            <person name="Luo G."/>
            <person name="Jiang Y."/>
            <person name="Liu J."/>
            <person name="Wang Z."/>
            <person name="Sha Y."/>
            <person name="Zhang B."/>
            <person name="Wu H."/>
            <person name="Tang D."/>
            <person name="Shen Q."/>
            <person name="Xue P."/>
            <person name="Zou S."/>
            <person name="Wang X."/>
            <person name="Liu X."/>
            <person name="Wang F."/>
            <person name="Yang Y."/>
            <person name="An X."/>
            <person name="Dong Z."/>
            <person name="Zhang K."/>
            <person name="Zhang X."/>
            <person name="Luo M.C."/>
            <person name="Dvorak J."/>
            <person name="Tong Y."/>
            <person name="Wang J."/>
            <person name="Yang H."/>
            <person name="Li Z."/>
            <person name="Wang D."/>
            <person name="Zhang A."/>
            <person name="Wang J."/>
        </authorList>
    </citation>
    <scope>NUCLEOTIDE SEQUENCE</scope>
    <source>
        <strain evidence="2">cv. G1812</strain>
    </source>
</reference>
<organism evidence="1 2">
    <name type="scientific">Triticum urartu</name>
    <name type="common">Red wild einkorn</name>
    <name type="synonym">Crithodium urartu</name>
    <dbReference type="NCBI Taxonomy" id="4572"/>
    <lineage>
        <taxon>Eukaryota</taxon>
        <taxon>Viridiplantae</taxon>
        <taxon>Streptophyta</taxon>
        <taxon>Embryophyta</taxon>
        <taxon>Tracheophyta</taxon>
        <taxon>Spermatophyta</taxon>
        <taxon>Magnoliopsida</taxon>
        <taxon>Liliopsida</taxon>
        <taxon>Poales</taxon>
        <taxon>Poaceae</taxon>
        <taxon>BOP clade</taxon>
        <taxon>Pooideae</taxon>
        <taxon>Triticodae</taxon>
        <taxon>Triticeae</taxon>
        <taxon>Triticinae</taxon>
        <taxon>Triticum</taxon>
    </lineage>
</organism>
<evidence type="ECO:0000313" key="1">
    <source>
        <dbReference type="EnsemblPlants" id="TuG1812G0700000829.01.T01.cds401094"/>
    </source>
</evidence>
<reference evidence="1" key="2">
    <citation type="submission" date="2018-03" db="EMBL/GenBank/DDBJ databases">
        <title>The Triticum urartu genome reveals the dynamic nature of wheat genome evolution.</title>
        <authorList>
            <person name="Ling H."/>
            <person name="Ma B."/>
            <person name="Shi X."/>
            <person name="Liu H."/>
            <person name="Dong L."/>
            <person name="Sun H."/>
            <person name="Cao Y."/>
            <person name="Gao Q."/>
            <person name="Zheng S."/>
            <person name="Li Y."/>
            <person name="Yu Y."/>
            <person name="Du H."/>
            <person name="Qi M."/>
            <person name="Li Y."/>
            <person name="Yu H."/>
            <person name="Cui Y."/>
            <person name="Wang N."/>
            <person name="Chen C."/>
            <person name="Wu H."/>
            <person name="Zhao Y."/>
            <person name="Zhang J."/>
            <person name="Li Y."/>
            <person name="Zhou W."/>
            <person name="Zhang B."/>
            <person name="Hu W."/>
            <person name="Eijk M."/>
            <person name="Tang J."/>
            <person name="Witsenboer H."/>
            <person name="Zhao S."/>
            <person name="Li Z."/>
            <person name="Zhang A."/>
            <person name="Wang D."/>
            <person name="Liang C."/>
        </authorList>
    </citation>
    <scope>NUCLEOTIDE SEQUENCE [LARGE SCALE GENOMIC DNA]</scope>
    <source>
        <strain evidence="1">cv. G1812</strain>
    </source>
</reference>
<dbReference type="EnsemblPlants" id="TuG1812G0700000829.01.T01">
    <property type="protein sequence ID" value="TuG1812G0700000829.01.T01.cds401094"/>
    <property type="gene ID" value="TuG1812G0700000829.01"/>
</dbReference>
<reference evidence="1" key="3">
    <citation type="submission" date="2022-06" db="UniProtKB">
        <authorList>
            <consortium name="EnsemblPlants"/>
        </authorList>
    </citation>
    <scope>IDENTIFICATION</scope>
</reference>
<accession>A0A8R7V3T4</accession>
<sequence>MVGRSSGLGSMHHSATRANCSTLFLSSTVSTSGSPSNISSVLRAITSCAAQPNSVTVSSSSPAPADNLSCTTRSWHLRQQIISSSTTPKLHTSALVSTRASLWSHSGAMYPLVPLTLVTVVCTCWLPSSFDIPKSVILGTPRSSSNMLSGL</sequence>
<dbReference type="Gramene" id="TuG1812G0700000829.01.T01">
    <property type="protein sequence ID" value="TuG1812G0700000829.01.T01.cds401094"/>
    <property type="gene ID" value="TuG1812G0700000829.01"/>
</dbReference>
<evidence type="ECO:0000313" key="2">
    <source>
        <dbReference type="Proteomes" id="UP000015106"/>
    </source>
</evidence>